<organism evidence="2 3">
    <name type="scientific">Pieris brassicae</name>
    <name type="common">White butterfly</name>
    <name type="synonym">Large white butterfly</name>
    <dbReference type="NCBI Taxonomy" id="7116"/>
    <lineage>
        <taxon>Eukaryota</taxon>
        <taxon>Metazoa</taxon>
        <taxon>Ecdysozoa</taxon>
        <taxon>Arthropoda</taxon>
        <taxon>Hexapoda</taxon>
        <taxon>Insecta</taxon>
        <taxon>Pterygota</taxon>
        <taxon>Neoptera</taxon>
        <taxon>Endopterygota</taxon>
        <taxon>Lepidoptera</taxon>
        <taxon>Glossata</taxon>
        <taxon>Ditrysia</taxon>
        <taxon>Papilionoidea</taxon>
        <taxon>Pieridae</taxon>
        <taxon>Pierinae</taxon>
        <taxon>Pieris</taxon>
    </lineage>
</organism>
<evidence type="ECO:0000313" key="2">
    <source>
        <dbReference type="EMBL" id="CAH4028525.1"/>
    </source>
</evidence>
<dbReference type="EMBL" id="CALOZG010000005">
    <property type="protein sequence ID" value="CAH4028525.1"/>
    <property type="molecule type" value="Genomic_DNA"/>
</dbReference>
<reference evidence="2" key="1">
    <citation type="submission" date="2022-05" db="EMBL/GenBank/DDBJ databases">
        <authorList>
            <person name="Okamura Y."/>
        </authorList>
    </citation>
    <scope>NUCLEOTIDE SEQUENCE</scope>
</reference>
<sequence length="169" mass="18727">MRSAAGPMKGGPARPILRSTQPRGKQLQTYSNFSSDCKSDSLKALGNVIKMMSLPLIVSLSITLVSALPSAVLVDEDYPLTVDPRNLQENYIVPQKRAALVLDRLLVALQKALRESPTSRFDPERDGPRTAPLRLAHYDVNDMTGLQRRGQGNNRGRVLRCYFNAITCF</sequence>
<accession>A0A9P0TBJ4</accession>
<evidence type="ECO:0008006" key="4">
    <source>
        <dbReference type="Google" id="ProtNLM"/>
    </source>
</evidence>
<proteinExistence type="predicted"/>
<gene>
    <name evidence="2" type="ORF">PIBRA_LOCUS5357</name>
</gene>
<name>A0A9P0TBJ4_PIEBR</name>
<evidence type="ECO:0000256" key="1">
    <source>
        <dbReference type="SAM" id="MobiDB-lite"/>
    </source>
</evidence>
<keyword evidence="3" id="KW-1185">Reference proteome</keyword>
<feature type="region of interest" description="Disordered" evidence="1">
    <location>
        <begin position="1"/>
        <end position="24"/>
    </location>
</feature>
<evidence type="ECO:0000313" key="3">
    <source>
        <dbReference type="Proteomes" id="UP001152562"/>
    </source>
</evidence>
<protein>
    <recommendedName>
        <fullName evidence="4">Allatostatin CC</fullName>
    </recommendedName>
</protein>
<dbReference type="Proteomes" id="UP001152562">
    <property type="component" value="Unassembled WGS sequence"/>
</dbReference>
<dbReference type="AlphaFoldDB" id="A0A9P0TBJ4"/>
<comment type="caution">
    <text evidence="2">The sequence shown here is derived from an EMBL/GenBank/DDBJ whole genome shotgun (WGS) entry which is preliminary data.</text>
</comment>